<reference evidence="2 3" key="1">
    <citation type="journal article" date="2024" name="BMC Genomics">
        <title>De novo assembly and annotation of Popillia japonica's genome with initial clues to its potential as an invasive pest.</title>
        <authorList>
            <person name="Cucini C."/>
            <person name="Boschi S."/>
            <person name="Funari R."/>
            <person name="Cardaioli E."/>
            <person name="Iannotti N."/>
            <person name="Marturano G."/>
            <person name="Paoli F."/>
            <person name="Bruttini M."/>
            <person name="Carapelli A."/>
            <person name="Frati F."/>
            <person name="Nardi F."/>
        </authorList>
    </citation>
    <scope>NUCLEOTIDE SEQUENCE [LARGE SCALE GENOMIC DNA]</scope>
    <source>
        <strain evidence="2">DMR45628</strain>
    </source>
</reference>
<feature type="compositionally biased region" description="Low complexity" evidence="1">
    <location>
        <begin position="235"/>
        <end position="251"/>
    </location>
</feature>
<evidence type="ECO:0000313" key="2">
    <source>
        <dbReference type="EMBL" id="KAK9730456.1"/>
    </source>
</evidence>
<feature type="compositionally biased region" description="Basic residues" evidence="1">
    <location>
        <begin position="257"/>
        <end position="270"/>
    </location>
</feature>
<keyword evidence="3" id="KW-1185">Reference proteome</keyword>
<dbReference type="EMBL" id="JASPKY010000146">
    <property type="protein sequence ID" value="KAK9730456.1"/>
    <property type="molecule type" value="Genomic_DNA"/>
</dbReference>
<feature type="compositionally biased region" description="Acidic residues" evidence="1">
    <location>
        <begin position="225"/>
        <end position="234"/>
    </location>
</feature>
<protein>
    <submittedName>
        <fullName evidence="2">Uncharacterized protein</fullName>
    </submittedName>
</protein>
<comment type="caution">
    <text evidence="2">The sequence shown here is derived from an EMBL/GenBank/DDBJ whole genome shotgun (WGS) entry which is preliminary data.</text>
</comment>
<proteinExistence type="predicted"/>
<evidence type="ECO:0000256" key="1">
    <source>
        <dbReference type="SAM" id="MobiDB-lite"/>
    </source>
</evidence>
<feature type="region of interest" description="Disordered" evidence="1">
    <location>
        <begin position="220"/>
        <end position="270"/>
    </location>
</feature>
<accession>A0AAW1LAG7</accession>
<dbReference type="AlphaFoldDB" id="A0AAW1LAG7"/>
<evidence type="ECO:0000313" key="3">
    <source>
        <dbReference type="Proteomes" id="UP001458880"/>
    </source>
</evidence>
<organism evidence="2 3">
    <name type="scientific">Popillia japonica</name>
    <name type="common">Japanese beetle</name>
    <dbReference type="NCBI Taxonomy" id="7064"/>
    <lineage>
        <taxon>Eukaryota</taxon>
        <taxon>Metazoa</taxon>
        <taxon>Ecdysozoa</taxon>
        <taxon>Arthropoda</taxon>
        <taxon>Hexapoda</taxon>
        <taxon>Insecta</taxon>
        <taxon>Pterygota</taxon>
        <taxon>Neoptera</taxon>
        <taxon>Endopterygota</taxon>
        <taxon>Coleoptera</taxon>
        <taxon>Polyphaga</taxon>
        <taxon>Scarabaeiformia</taxon>
        <taxon>Scarabaeidae</taxon>
        <taxon>Rutelinae</taxon>
        <taxon>Popillia</taxon>
    </lineage>
</organism>
<gene>
    <name evidence="2" type="ORF">QE152_g15183</name>
</gene>
<name>A0AAW1LAG7_POPJA</name>
<dbReference type="Proteomes" id="UP001458880">
    <property type="component" value="Unassembled WGS sequence"/>
</dbReference>
<sequence length="270" mass="30555">MKAEEDRKIATLNRSEVCSLGVLDHSDDDSFEPQLTRPASTIGVVRTVKAEKRLKDQMREEGLLTDEDENHLSPAEERALRAEKRAAWRQARLKSLEQDAIQAQMVIKSMTDMVGGSDSNMTGVIEEKTELRPSSADFPKLAVRSQPGNTTVRESEKILGEKVTRKTEEYIDETTGEKRVRTVEYVEKLIEREVETLQEKIISLELTKPNDLDLDVCVNGNEDKQIEDDDEETASEPATPTTTEELPSLEEGSAVIYRKKKRKRSKKAKH</sequence>